<gene>
    <name evidence="2" type="primary">KAFR0C06230</name>
    <name evidence="2" type="ORF">KAFR_0C06230</name>
</gene>
<dbReference type="Proteomes" id="UP000005220">
    <property type="component" value="Chromosome 3"/>
</dbReference>
<feature type="region of interest" description="Disordered" evidence="1">
    <location>
        <begin position="295"/>
        <end position="412"/>
    </location>
</feature>
<proteinExistence type="predicted"/>
<dbReference type="RefSeq" id="XP_003956750.1">
    <property type="nucleotide sequence ID" value="XM_003956701.1"/>
</dbReference>
<feature type="region of interest" description="Disordered" evidence="1">
    <location>
        <begin position="118"/>
        <end position="208"/>
    </location>
</feature>
<feature type="region of interest" description="Disordered" evidence="1">
    <location>
        <begin position="1"/>
        <end position="68"/>
    </location>
</feature>
<protein>
    <recommendedName>
        <fullName evidence="4">Protein FYV8</fullName>
    </recommendedName>
</protein>
<evidence type="ECO:0000313" key="3">
    <source>
        <dbReference type="Proteomes" id="UP000005220"/>
    </source>
</evidence>
<evidence type="ECO:0000256" key="1">
    <source>
        <dbReference type="SAM" id="MobiDB-lite"/>
    </source>
</evidence>
<dbReference type="PRINTS" id="PR02076">
    <property type="entry name" value="PROTEINFYV8"/>
</dbReference>
<dbReference type="GeneID" id="13885533"/>
<organism evidence="2 3">
    <name type="scientific">Kazachstania africana (strain ATCC 22294 / BCRC 22015 / CBS 2517 / CECT 1963 / NBRC 1671 / NRRL Y-8276)</name>
    <name type="common">Yeast</name>
    <name type="synonym">Kluyveromyces africanus</name>
    <dbReference type="NCBI Taxonomy" id="1071382"/>
    <lineage>
        <taxon>Eukaryota</taxon>
        <taxon>Fungi</taxon>
        <taxon>Dikarya</taxon>
        <taxon>Ascomycota</taxon>
        <taxon>Saccharomycotina</taxon>
        <taxon>Saccharomycetes</taxon>
        <taxon>Saccharomycetales</taxon>
        <taxon>Saccharomycetaceae</taxon>
        <taxon>Kazachstania</taxon>
    </lineage>
</organism>
<evidence type="ECO:0008006" key="4">
    <source>
        <dbReference type="Google" id="ProtNLM"/>
    </source>
</evidence>
<feature type="compositionally biased region" description="Basic and acidic residues" evidence="1">
    <location>
        <begin position="311"/>
        <end position="324"/>
    </location>
</feature>
<dbReference type="STRING" id="1071382.H2ATB5"/>
<evidence type="ECO:0000313" key="2">
    <source>
        <dbReference type="EMBL" id="CCF57615.1"/>
    </source>
</evidence>
<dbReference type="KEGG" id="kaf:KAFR_0C06230"/>
<dbReference type="EMBL" id="HE650823">
    <property type="protein sequence ID" value="CCF57615.1"/>
    <property type="molecule type" value="Genomic_DNA"/>
</dbReference>
<dbReference type="HOGENOM" id="CLU_009686_0_0_1"/>
<reference evidence="2 3" key="1">
    <citation type="journal article" date="2011" name="Proc. Natl. Acad. Sci. U.S.A.">
        <title>Evolutionary erosion of yeast sex chromosomes by mating-type switching accidents.</title>
        <authorList>
            <person name="Gordon J.L."/>
            <person name="Armisen D."/>
            <person name="Proux-Wera E."/>
            <person name="Oheigeartaigh S.S."/>
            <person name="Byrne K.P."/>
            <person name="Wolfe K.H."/>
        </authorList>
    </citation>
    <scope>NUCLEOTIDE SEQUENCE [LARGE SCALE GENOMIC DNA]</scope>
    <source>
        <strain evidence="3">ATCC 22294 / BCRC 22015 / CBS 2517 / CECT 1963 / NBRC 1671 / NRRL Y-8276</strain>
    </source>
</reference>
<dbReference type="OrthoDB" id="4081733at2759"/>
<keyword evidence="3" id="KW-1185">Reference proteome</keyword>
<feature type="region of interest" description="Disordered" evidence="1">
    <location>
        <begin position="222"/>
        <end position="265"/>
    </location>
</feature>
<dbReference type="FunCoup" id="H2ATB5">
    <property type="interactions" value="135"/>
</dbReference>
<accession>H2ATB5</accession>
<dbReference type="InterPro" id="IPR026248">
    <property type="entry name" value="Fyv8"/>
</dbReference>
<feature type="compositionally biased region" description="Polar residues" evidence="1">
    <location>
        <begin position="385"/>
        <end position="405"/>
    </location>
</feature>
<sequence length="680" mass="76136">MSSENVGRRKSYRWASASHASYDGGDWDSSDESVKEEEGIESELPKLPKLNYSSDKKNRSVNDDLDDLMAQISMEMTPKEAQGAFLDENEDRNSDLSDYIEEEFTVSRTGYYNNFVDSDVHEQEDHANPRVADKDSVESESTTAQYVTPREPSLEPTEKVDEEDLHDIDDANSVADSQQGVELQISMAKEEDVHDIPDSNSIADSQPDVELQIAAVKEKDLENYTDQGDVDDILSIPQTVNDDYKQEGISDEDSITNMSNDLDDNLSYTKSINYQENNDQEDNFRFTNKELRESIIDSSDEDEDYGINARYSDDESSNKSDDRASSSNDDNDTISSAGGGKGRESLEDQEASINDSDKDILTSKGSDDDSDSKSVTTVESDDKGSLSNDNETINSTGSVQLNQWKPDTDGLRSGFVQGSANKAPPGFVYDEDGKLIDLTPSSMKSRVVSTYSEIESAWNAFPSDGIDTDELETIRDTKTIYDNSTIYNVPGLITNHHNLPPLPNNGDTQEINDNQLMKIDSNKTITSENDKRSIRSNHTDILGISEPNSQQIAKVIDHDNTVPELNLNKLINSKISNDSKLQQLKDYYGELNEFDSGIQTWISYSLKSSSKEDKDYLMEEYKNNRHVREAYANAEDITRKNTVINTVNTVNQNVNHLKKKVLSHTIKSKQLFSSIGKKKL</sequence>
<feature type="compositionally biased region" description="Basic and acidic residues" evidence="1">
    <location>
        <begin position="188"/>
        <end position="197"/>
    </location>
</feature>
<feature type="compositionally biased region" description="Basic and acidic residues" evidence="1">
    <location>
        <begin position="118"/>
        <end position="137"/>
    </location>
</feature>
<feature type="compositionally biased region" description="Polar residues" evidence="1">
    <location>
        <begin position="255"/>
        <end position="265"/>
    </location>
</feature>
<name>H2ATB5_KAZAF</name>
<dbReference type="InParanoid" id="H2ATB5"/>
<dbReference type="eggNOG" id="ENOG502QPM9">
    <property type="taxonomic scope" value="Eukaryota"/>
</dbReference>
<feature type="compositionally biased region" description="Basic and acidic residues" evidence="1">
    <location>
        <begin position="355"/>
        <end position="367"/>
    </location>
</feature>
<dbReference type="AlphaFoldDB" id="H2ATB5"/>